<dbReference type="AlphaFoldDB" id="A0A0U3G1B3"/>
<keyword evidence="1" id="KW-0472">Membrane</keyword>
<keyword evidence="3" id="KW-1185">Reference proteome</keyword>
<feature type="transmembrane region" description="Helical" evidence="1">
    <location>
        <begin position="74"/>
        <end position="94"/>
    </location>
</feature>
<keyword evidence="1" id="KW-1133">Transmembrane helix</keyword>
<evidence type="ECO:0000313" key="3">
    <source>
        <dbReference type="Proteomes" id="UP000060778"/>
    </source>
</evidence>
<protein>
    <submittedName>
        <fullName evidence="2">Uncharacterized protein</fullName>
    </submittedName>
</protein>
<evidence type="ECO:0000313" key="2">
    <source>
        <dbReference type="EMBL" id="ALU12108.1"/>
    </source>
</evidence>
<dbReference type="STRING" id="940295.EYM_00390"/>
<evidence type="ECO:0000256" key="1">
    <source>
        <dbReference type="SAM" id="Phobius"/>
    </source>
</evidence>
<keyword evidence="1" id="KW-0812">Transmembrane</keyword>
<dbReference type="RefSeq" id="WP_075049162.1">
    <property type="nucleotide sequence ID" value="NZ_CP006867.1"/>
</dbReference>
<dbReference type="EMBL" id="CP006867">
    <property type="protein sequence ID" value="ALU12108.1"/>
    <property type="molecule type" value="Genomic_DNA"/>
</dbReference>
<organism evidence="2 3">
    <name type="scientific">Ignicoccus islandicus DSM 13165</name>
    <dbReference type="NCBI Taxonomy" id="940295"/>
    <lineage>
        <taxon>Archaea</taxon>
        <taxon>Thermoproteota</taxon>
        <taxon>Thermoprotei</taxon>
        <taxon>Desulfurococcales</taxon>
        <taxon>Desulfurococcaceae</taxon>
        <taxon>Ignicoccus</taxon>
    </lineage>
</organism>
<reference evidence="2 3" key="1">
    <citation type="submission" date="2013-11" db="EMBL/GenBank/DDBJ databases">
        <title>Comparative genomics of Ignicoccus.</title>
        <authorList>
            <person name="Podar M."/>
        </authorList>
    </citation>
    <scope>NUCLEOTIDE SEQUENCE [LARGE SCALE GENOMIC DNA]</scope>
    <source>
        <strain evidence="2 3">DSM 13165</strain>
    </source>
</reference>
<proteinExistence type="predicted"/>
<dbReference type="Proteomes" id="UP000060778">
    <property type="component" value="Chromosome"/>
</dbReference>
<dbReference type="GeneID" id="30679498"/>
<feature type="transmembrane region" description="Helical" evidence="1">
    <location>
        <begin position="147"/>
        <end position="168"/>
    </location>
</feature>
<gene>
    <name evidence="2" type="ORF">EYM_00390</name>
</gene>
<accession>A0A0U3G1B3</accession>
<dbReference type="KEGG" id="iis:EYM_00390"/>
<name>A0A0U3G1B3_9CREN</name>
<sequence>MGGLTSKFVEEVSELSYALSRGREGTSKIEFLLYVSATIYLSFEKSIDKLILVSLPFLLRELIKRRSRLRTLKYPFSVTLYPLALGLITTLFSWTGLGDRGLVEGLSLTMRSSLSTLLISLYIERVGLINILKILVDLGIPEGIVTLYEYVLLVALTLSTSLLTLLAARESRTLKKLFLKEIWRHQLSSLEMFLYRVRFYLELRLMALEARRLG</sequence>